<dbReference type="SUPFAM" id="SSF56112">
    <property type="entry name" value="Protein kinase-like (PK-like)"/>
    <property type="match status" value="1"/>
</dbReference>
<dbReference type="Pfam" id="PF01636">
    <property type="entry name" value="APH"/>
    <property type="match status" value="1"/>
</dbReference>
<feature type="domain" description="Aminoglycoside phosphotransferase" evidence="2">
    <location>
        <begin position="117"/>
        <end position="231"/>
    </location>
</feature>
<dbReference type="InterPro" id="IPR051035">
    <property type="entry name" value="Mito_inheritance_9"/>
</dbReference>
<dbReference type="GO" id="GO:0005739">
    <property type="term" value="C:mitochondrion"/>
    <property type="evidence" value="ECO:0007669"/>
    <property type="project" value="TreeGrafter"/>
</dbReference>
<gene>
    <name evidence="3" type="ORF">CPC735_071470</name>
</gene>
<reference evidence="3 4" key="1">
    <citation type="journal article" date="2009" name="Genome Res.">
        <title>Comparative genomic analyses of the human fungal pathogens Coccidioides and their relatives.</title>
        <authorList>
            <person name="Sharpton T.J."/>
            <person name="Stajich J.E."/>
            <person name="Rounsley S.D."/>
            <person name="Gardner M.J."/>
            <person name="Wortman J.R."/>
            <person name="Jordar V.S."/>
            <person name="Maiti R."/>
            <person name="Kodira C.D."/>
            <person name="Neafsey D.E."/>
            <person name="Zeng Q."/>
            <person name="Hung C.-Y."/>
            <person name="McMahan C."/>
            <person name="Muszewska A."/>
            <person name="Grynberg M."/>
            <person name="Mandel M.A."/>
            <person name="Kellner E.M."/>
            <person name="Barker B.M."/>
            <person name="Galgiani J.N."/>
            <person name="Orbach M.J."/>
            <person name="Kirkland T.N."/>
            <person name="Cole G.T."/>
            <person name="Henn M.R."/>
            <person name="Birren B.W."/>
            <person name="Taylor J.W."/>
        </authorList>
    </citation>
    <scope>NUCLEOTIDE SEQUENCE [LARGE SCALE GENOMIC DNA]</scope>
    <source>
        <strain evidence="4">C735</strain>
    </source>
</reference>
<dbReference type="AlphaFoldDB" id="C5P1A7"/>
<dbReference type="PANTHER" id="PTHR36091">
    <property type="entry name" value="ALTERED INHERITANCE OF MITOCHONDRIA PROTEIN 9, MITOCHONDRIAL"/>
    <property type="match status" value="1"/>
</dbReference>
<dbReference type="EMBL" id="ACFW01000009">
    <property type="protein sequence ID" value="EER29465.1"/>
    <property type="molecule type" value="Genomic_DNA"/>
</dbReference>
<evidence type="ECO:0000313" key="3">
    <source>
        <dbReference type="EMBL" id="EER29465.1"/>
    </source>
</evidence>
<proteinExistence type="predicted"/>
<dbReference type="InterPro" id="IPR002575">
    <property type="entry name" value="Aminoglycoside_PTrfase"/>
</dbReference>
<sequence>MLARLGPAMLRSLHPRRRLPLFSLAQFAKTNPALRSMARLPGRTASMNHSFVKLHSTMSEKSRSPPFHNREMFAYTSGRYLYNEKRRMAERYVEFNIDALQKVAAQSVNRESVAHMRKLAEGGFNRVLLLTMNDGLEVIVKIPYSIAEPKKLATESEVATLDFLRSKGIPVPRVYAYSSETNNEVGSEYIIMEKAAGQPLEARWFNLTTKEQTHLVTSYVDIERKLFSIPFSCYGSIYYKRALPREQQADLYAPGTEDNDGDASRFCIGPTADYMYWRGKRAQLEISRGPWKDHRDYLRSTGLKERDLTMKFGKPKINEFPHNTVLKGEIPPNKYVDLLNKYLTISQYLLPEDGAHVVNRPILRHPDLNPTNIYVTGTCDVSCILDWQHTTILPLLMAAGNPPAFENPDPEPPKDYSKPLLPEDYESLDAEAKSQADELHRRRMLFYLYMIFNGKDNKPHLNAMRYPGMMLIQHLVDRAGRPWTGNIVTLKGALIRVINHWPVLMSTRTQRHPCPIQFDTKDEEEFYDLEEKWFKFNMLVEYWRSLLDDVGQDGWVRNDSFEKVVEANQQLRKQWIDEAEDEEDLACVESGWPFQDHEEDD</sequence>
<protein>
    <recommendedName>
        <fullName evidence="2">Aminoglycoside phosphotransferase domain-containing protein</fullName>
    </recommendedName>
</protein>
<feature type="region of interest" description="Disordered" evidence="1">
    <location>
        <begin position="582"/>
        <end position="601"/>
    </location>
</feature>
<organism evidence="3 4">
    <name type="scientific">Coccidioides posadasii (strain C735)</name>
    <name type="common">Valley fever fungus</name>
    <dbReference type="NCBI Taxonomy" id="222929"/>
    <lineage>
        <taxon>Eukaryota</taxon>
        <taxon>Fungi</taxon>
        <taxon>Dikarya</taxon>
        <taxon>Ascomycota</taxon>
        <taxon>Pezizomycotina</taxon>
        <taxon>Eurotiomycetes</taxon>
        <taxon>Eurotiomycetidae</taxon>
        <taxon>Onygenales</taxon>
        <taxon>Onygenaceae</taxon>
        <taxon>Coccidioides</taxon>
    </lineage>
</organism>
<dbReference type="KEGG" id="cpw:9697104"/>
<name>C5P1A7_COCP7</name>
<evidence type="ECO:0000259" key="2">
    <source>
        <dbReference type="Pfam" id="PF01636"/>
    </source>
</evidence>
<dbReference type="HOGENOM" id="CLU_019189_9_1_1"/>
<evidence type="ECO:0000256" key="1">
    <source>
        <dbReference type="SAM" id="MobiDB-lite"/>
    </source>
</evidence>
<dbReference type="VEuPathDB" id="FungiDB:CPC735_071470"/>
<evidence type="ECO:0000313" key="4">
    <source>
        <dbReference type="Proteomes" id="UP000009084"/>
    </source>
</evidence>
<comment type="caution">
    <text evidence="3">The sequence shown here is derived from an EMBL/GenBank/DDBJ whole genome shotgun (WGS) entry which is preliminary data.</text>
</comment>
<dbReference type="Proteomes" id="UP000009084">
    <property type="component" value="Unassembled WGS sequence"/>
</dbReference>
<dbReference type="PANTHER" id="PTHR36091:SF2">
    <property type="entry name" value="AMINOGLYCOSIDE PHOSPHOTRANSFERASE DOMAIN-CONTAINING PROTEIN"/>
    <property type="match status" value="1"/>
</dbReference>
<dbReference type="InterPro" id="IPR011009">
    <property type="entry name" value="Kinase-like_dom_sf"/>
</dbReference>
<accession>C5P1A7</accession>
<dbReference type="OrthoDB" id="10003767at2759"/>
<dbReference type="Gene3D" id="3.30.200.20">
    <property type="entry name" value="Phosphorylase Kinase, domain 1"/>
    <property type="match status" value="1"/>
</dbReference>